<feature type="transmembrane region" description="Helical" evidence="1">
    <location>
        <begin position="99"/>
        <end position="121"/>
    </location>
</feature>
<evidence type="ECO:0000313" key="2">
    <source>
        <dbReference type="EMBL" id="KAL2733382.1"/>
    </source>
</evidence>
<keyword evidence="3" id="KW-1185">Reference proteome</keyword>
<comment type="caution">
    <text evidence="2">The sequence shown here is derived from an EMBL/GenBank/DDBJ whole genome shotgun (WGS) entry which is preliminary data.</text>
</comment>
<dbReference type="AlphaFoldDB" id="A0ABD2BKU1"/>
<dbReference type="Proteomes" id="UP001607303">
    <property type="component" value="Unassembled WGS sequence"/>
</dbReference>
<proteinExistence type="predicted"/>
<name>A0ABD2BKU1_VESMC</name>
<keyword evidence="1" id="KW-0472">Membrane</keyword>
<accession>A0ABD2BKU1</accession>
<keyword evidence="1" id="KW-1133">Transmembrane helix</keyword>
<evidence type="ECO:0000313" key="3">
    <source>
        <dbReference type="Proteomes" id="UP001607303"/>
    </source>
</evidence>
<keyword evidence="1" id="KW-0812">Transmembrane</keyword>
<organism evidence="2 3">
    <name type="scientific">Vespula maculifrons</name>
    <name type="common">Eastern yellow jacket</name>
    <name type="synonym">Wasp</name>
    <dbReference type="NCBI Taxonomy" id="7453"/>
    <lineage>
        <taxon>Eukaryota</taxon>
        <taxon>Metazoa</taxon>
        <taxon>Ecdysozoa</taxon>
        <taxon>Arthropoda</taxon>
        <taxon>Hexapoda</taxon>
        <taxon>Insecta</taxon>
        <taxon>Pterygota</taxon>
        <taxon>Neoptera</taxon>
        <taxon>Endopterygota</taxon>
        <taxon>Hymenoptera</taxon>
        <taxon>Apocrita</taxon>
        <taxon>Aculeata</taxon>
        <taxon>Vespoidea</taxon>
        <taxon>Vespidae</taxon>
        <taxon>Vespinae</taxon>
        <taxon>Vespula</taxon>
    </lineage>
</organism>
<gene>
    <name evidence="2" type="ORF">V1477_014350</name>
</gene>
<evidence type="ECO:0000256" key="1">
    <source>
        <dbReference type="SAM" id="Phobius"/>
    </source>
</evidence>
<dbReference type="EMBL" id="JAYRBN010000074">
    <property type="protein sequence ID" value="KAL2733382.1"/>
    <property type="molecule type" value="Genomic_DNA"/>
</dbReference>
<reference evidence="2 3" key="1">
    <citation type="journal article" date="2024" name="Ann. Entomol. Soc. Am.">
        <title>Genomic analyses of the southern and eastern yellowjacket wasps (Hymenoptera: Vespidae) reveal evolutionary signatures of social life.</title>
        <authorList>
            <person name="Catto M.A."/>
            <person name="Caine P.B."/>
            <person name="Orr S.E."/>
            <person name="Hunt B.G."/>
            <person name="Goodisman M.A.D."/>
        </authorList>
    </citation>
    <scope>NUCLEOTIDE SEQUENCE [LARGE SCALE GENOMIC DNA]</scope>
    <source>
        <strain evidence="2">232</strain>
        <tissue evidence="2">Head and thorax</tissue>
    </source>
</reference>
<protein>
    <submittedName>
        <fullName evidence="2">Uncharacterized protein</fullName>
    </submittedName>
</protein>
<sequence length="131" mass="14342">MINYIRMQNINYNLVIPAPVAAETPQLQLPGKLQNPASNLQPTINGNFVLYNMEHAYSIFDINVTGLTLRTVSNTYTTIVETILCTNVVLPEPAIPSTIIQVGFFLCVLAFCASVASDFKLSSSPHLNPSK</sequence>